<comment type="caution">
    <text evidence="13">The sequence shown here is derived from an EMBL/GenBank/DDBJ whole genome shotgun (WGS) entry which is preliminary data.</text>
</comment>
<evidence type="ECO:0000256" key="3">
    <source>
        <dbReference type="ARBA" id="ARBA00022737"/>
    </source>
</evidence>
<evidence type="ECO:0000313" key="14">
    <source>
        <dbReference type="Proteomes" id="UP001295684"/>
    </source>
</evidence>
<keyword evidence="4 11" id="KW-0863">Zinc-finger</keyword>
<dbReference type="PANTHER" id="PTHR23233:SF84">
    <property type="entry name" value="FI23031P1"/>
    <property type="match status" value="1"/>
</dbReference>
<keyword evidence="9" id="KW-0539">Nucleus</keyword>
<dbReference type="GO" id="GO:0000978">
    <property type="term" value="F:RNA polymerase II cis-regulatory region sequence-specific DNA binding"/>
    <property type="evidence" value="ECO:0007669"/>
    <property type="project" value="TreeGrafter"/>
</dbReference>
<name>A0AAD1XAB7_EUPCR</name>
<proteinExistence type="inferred from homology"/>
<evidence type="ECO:0000256" key="9">
    <source>
        <dbReference type="ARBA" id="ARBA00023242"/>
    </source>
</evidence>
<evidence type="ECO:0000256" key="6">
    <source>
        <dbReference type="ARBA" id="ARBA00023015"/>
    </source>
</evidence>
<dbReference type="PROSITE" id="PS50157">
    <property type="entry name" value="ZINC_FINGER_C2H2_2"/>
    <property type="match status" value="3"/>
</dbReference>
<dbReference type="SMART" id="SM00355">
    <property type="entry name" value="ZnF_C2H2"/>
    <property type="match status" value="3"/>
</dbReference>
<evidence type="ECO:0000256" key="1">
    <source>
        <dbReference type="ARBA" id="ARBA00004123"/>
    </source>
</evidence>
<dbReference type="GO" id="GO:0000981">
    <property type="term" value="F:DNA-binding transcription factor activity, RNA polymerase II-specific"/>
    <property type="evidence" value="ECO:0007669"/>
    <property type="project" value="TreeGrafter"/>
</dbReference>
<keyword evidence="14" id="KW-1185">Reference proteome</keyword>
<evidence type="ECO:0000256" key="2">
    <source>
        <dbReference type="ARBA" id="ARBA00022723"/>
    </source>
</evidence>
<dbReference type="InterPro" id="IPR013087">
    <property type="entry name" value="Znf_C2H2_type"/>
</dbReference>
<comment type="subcellular location">
    <subcellularLocation>
        <location evidence="1">Nucleus</location>
    </subcellularLocation>
</comment>
<dbReference type="AlphaFoldDB" id="A0AAD1XAB7"/>
<evidence type="ECO:0000256" key="8">
    <source>
        <dbReference type="ARBA" id="ARBA00023163"/>
    </source>
</evidence>
<feature type="domain" description="C2H2-type" evidence="12">
    <location>
        <begin position="162"/>
        <end position="191"/>
    </location>
</feature>
<evidence type="ECO:0000256" key="4">
    <source>
        <dbReference type="ARBA" id="ARBA00022771"/>
    </source>
</evidence>
<dbReference type="EMBL" id="CAMPGE010004364">
    <property type="protein sequence ID" value="CAI2363210.1"/>
    <property type="molecule type" value="Genomic_DNA"/>
</dbReference>
<keyword evidence="5" id="KW-0862">Zinc</keyword>
<evidence type="ECO:0000256" key="7">
    <source>
        <dbReference type="ARBA" id="ARBA00023125"/>
    </source>
</evidence>
<evidence type="ECO:0000313" key="13">
    <source>
        <dbReference type="EMBL" id="CAI2363210.1"/>
    </source>
</evidence>
<feature type="domain" description="C2H2-type" evidence="12">
    <location>
        <begin position="225"/>
        <end position="255"/>
    </location>
</feature>
<evidence type="ECO:0000256" key="5">
    <source>
        <dbReference type="ARBA" id="ARBA00022833"/>
    </source>
</evidence>
<keyword evidence="3" id="KW-0677">Repeat</keyword>
<keyword evidence="8" id="KW-0804">Transcription</keyword>
<reference evidence="13" key="1">
    <citation type="submission" date="2023-07" db="EMBL/GenBank/DDBJ databases">
        <authorList>
            <consortium name="AG Swart"/>
            <person name="Singh M."/>
            <person name="Singh A."/>
            <person name="Seah K."/>
            <person name="Emmerich C."/>
        </authorList>
    </citation>
    <scope>NUCLEOTIDE SEQUENCE</scope>
    <source>
        <strain evidence="13">DP1</strain>
    </source>
</reference>
<protein>
    <recommendedName>
        <fullName evidence="12">C2H2-type domain-containing protein</fullName>
    </recommendedName>
</protein>
<gene>
    <name evidence="13" type="ORF">ECRASSUSDP1_LOCUS4540</name>
</gene>
<dbReference type="GO" id="GO:0005634">
    <property type="term" value="C:nucleus"/>
    <property type="evidence" value="ECO:0007669"/>
    <property type="project" value="UniProtKB-SubCell"/>
</dbReference>
<dbReference type="InterPro" id="IPR036236">
    <property type="entry name" value="Znf_C2H2_sf"/>
</dbReference>
<dbReference type="Proteomes" id="UP001295684">
    <property type="component" value="Unassembled WGS sequence"/>
</dbReference>
<keyword evidence="6" id="KW-0805">Transcription regulation</keyword>
<sequence>MDNADRNMHDWVQFMKANCSLGANMMIHNNSAAFATYLNPFGCSNDTSTDDKSLYSQGFSTYTKKFLEICGLCSCDIDENSIIRSLKEAENPQGSLMTARIHQDNTKIHSNLNRMSLGKQSMEDKLDIEDNHRKGDEILLQNHPHHMIYSVNPKTGRKIKKIVCKMPNCGSTFDKKWNFKDHIRMHLGQKPYQCKTCYKAFIQKGNLIKHMKKHYGKDLKERKIHQCAYCDKKFTERYNMKSHQKMCANQSLKKPLRNPSQIS</sequence>
<dbReference type="GO" id="GO:0008270">
    <property type="term" value="F:zinc ion binding"/>
    <property type="evidence" value="ECO:0007669"/>
    <property type="project" value="UniProtKB-KW"/>
</dbReference>
<dbReference type="FunFam" id="3.30.160.60:FF:000325">
    <property type="entry name" value="ZFP90 zinc finger protein"/>
    <property type="match status" value="1"/>
</dbReference>
<evidence type="ECO:0000256" key="11">
    <source>
        <dbReference type="PROSITE-ProRule" id="PRU00042"/>
    </source>
</evidence>
<dbReference type="PROSITE" id="PS00028">
    <property type="entry name" value="ZINC_FINGER_C2H2_1"/>
    <property type="match status" value="2"/>
</dbReference>
<dbReference type="SUPFAM" id="SSF57667">
    <property type="entry name" value="beta-beta-alpha zinc fingers"/>
    <property type="match status" value="2"/>
</dbReference>
<dbReference type="Pfam" id="PF00096">
    <property type="entry name" value="zf-C2H2"/>
    <property type="match status" value="3"/>
</dbReference>
<feature type="domain" description="C2H2-type" evidence="12">
    <location>
        <begin position="192"/>
        <end position="219"/>
    </location>
</feature>
<keyword evidence="2" id="KW-0479">Metal-binding</keyword>
<dbReference type="PANTHER" id="PTHR23233">
    <property type="entry name" value="SAL-LIKE PROTEIN"/>
    <property type="match status" value="1"/>
</dbReference>
<dbReference type="Gene3D" id="3.30.160.60">
    <property type="entry name" value="Classic Zinc Finger"/>
    <property type="match status" value="3"/>
</dbReference>
<organism evidence="13 14">
    <name type="scientific">Euplotes crassus</name>
    <dbReference type="NCBI Taxonomy" id="5936"/>
    <lineage>
        <taxon>Eukaryota</taxon>
        <taxon>Sar</taxon>
        <taxon>Alveolata</taxon>
        <taxon>Ciliophora</taxon>
        <taxon>Intramacronucleata</taxon>
        <taxon>Spirotrichea</taxon>
        <taxon>Hypotrichia</taxon>
        <taxon>Euplotida</taxon>
        <taxon>Euplotidae</taxon>
        <taxon>Moneuplotes</taxon>
    </lineage>
</organism>
<dbReference type="InterPro" id="IPR051565">
    <property type="entry name" value="Sal_C2H2-zinc-finger"/>
</dbReference>
<evidence type="ECO:0000259" key="12">
    <source>
        <dbReference type="PROSITE" id="PS50157"/>
    </source>
</evidence>
<evidence type="ECO:0000256" key="10">
    <source>
        <dbReference type="ARBA" id="ARBA00038474"/>
    </source>
</evidence>
<accession>A0AAD1XAB7</accession>
<keyword evidence="7" id="KW-0238">DNA-binding</keyword>
<comment type="similarity">
    <text evidence="10">Belongs to the sal C2H2-type zinc-finger protein family.</text>
</comment>